<evidence type="ECO:0000256" key="1">
    <source>
        <dbReference type="ARBA" id="ARBA00022676"/>
    </source>
</evidence>
<sequence length="391" mass="43624">MRPLKLLILFDNLELSGTHRVALNLMDAATAAQIDCRALVCMSDKTGLSDTDPRIVWPEQARRRTESLFAKLRKTWVALREATRLARDSDCLVGTCPPSSLVAWWAGWRSGKPAVGWVHYDIDGRRRERAGATTNWLRDSVQNLLYYRFIPRLPRLVCVSESTLASMVRQRGARPPGWAHLPNLYVRGAFAAQSTALPRLRALRAVGEPVILVLGRIVRQKRWEDALAAAVELHGLGQRVQWAFVGDGPEREQFEAACRASPVRDRLHWLGADPNPRPLFAECDALVMTSLYEAWPTVILEAFDLGLPVVAYDCPSGPAEMLGGGERGWVTREEPRALAQALAERLGPQGRDEALRRAAAGRAYLEEFLPARALPLWRAYLERTIAAAARD</sequence>
<feature type="domain" description="Glycosyltransferase subfamily 4-like N-terminal" evidence="4">
    <location>
        <begin position="16"/>
        <end position="175"/>
    </location>
</feature>
<dbReference type="InterPro" id="IPR001296">
    <property type="entry name" value="Glyco_trans_1"/>
</dbReference>
<organism evidence="5 6">
    <name type="scientific">Pelomonas lactea</name>
    <dbReference type="NCBI Taxonomy" id="3299030"/>
    <lineage>
        <taxon>Bacteria</taxon>
        <taxon>Pseudomonadati</taxon>
        <taxon>Pseudomonadota</taxon>
        <taxon>Betaproteobacteria</taxon>
        <taxon>Burkholderiales</taxon>
        <taxon>Sphaerotilaceae</taxon>
        <taxon>Roseateles</taxon>
    </lineage>
</organism>
<gene>
    <name evidence="5" type="ORF">ACG04Q_03715</name>
</gene>
<accession>A0ABW7GFH1</accession>
<evidence type="ECO:0000256" key="2">
    <source>
        <dbReference type="ARBA" id="ARBA00022679"/>
    </source>
</evidence>
<evidence type="ECO:0000259" key="3">
    <source>
        <dbReference type="Pfam" id="PF00534"/>
    </source>
</evidence>
<evidence type="ECO:0000259" key="4">
    <source>
        <dbReference type="Pfam" id="PF13439"/>
    </source>
</evidence>
<keyword evidence="6" id="KW-1185">Reference proteome</keyword>
<dbReference type="GO" id="GO:0016757">
    <property type="term" value="F:glycosyltransferase activity"/>
    <property type="evidence" value="ECO:0007669"/>
    <property type="project" value="UniProtKB-KW"/>
</dbReference>
<dbReference type="Proteomes" id="UP001606302">
    <property type="component" value="Unassembled WGS sequence"/>
</dbReference>
<name>A0ABW7GFH1_9BURK</name>
<dbReference type="EC" id="2.4.-.-" evidence="5"/>
<feature type="domain" description="Glycosyl transferase family 1" evidence="3">
    <location>
        <begin position="206"/>
        <end position="359"/>
    </location>
</feature>
<dbReference type="SUPFAM" id="SSF53756">
    <property type="entry name" value="UDP-Glycosyltransferase/glycogen phosphorylase"/>
    <property type="match status" value="1"/>
</dbReference>
<protein>
    <submittedName>
        <fullName evidence="5">Glycosyltransferase</fullName>
        <ecNumber evidence="5">2.4.-.-</ecNumber>
    </submittedName>
</protein>
<dbReference type="PANTHER" id="PTHR12526:SF510">
    <property type="entry name" value="D-INOSITOL 3-PHOSPHATE GLYCOSYLTRANSFERASE"/>
    <property type="match status" value="1"/>
</dbReference>
<keyword evidence="2 5" id="KW-0808">Transferase</keyword>
<dbReference type="Gene3D" id="3.40.50.2000">
    <property type="entry name" value="Glycogen Phosphorylase B"/>
    <property type="match status" value="2"/>
</dbReference>
<dbReference type="InterPro" id="IPR028098">
    <property type="entry name" value="Glyco_trans_4-like_N"/>
</dbReference>
<reference evidence="5 6" key="1">
    <citation type="submission" date="2024-08" db="EMBL/GenBank/DDBJ databases">
        <authorList>
            <person name="Lu H."/>
        </authorList>
    </citation>
    <scope>NUCLEOTIDE SEQUENCE [LARGE SCALE GENOMIC DNA]</scope>
    <source>
        <strain evidence="5 6">DXS20W</strain>
    </source>
</reference>
<evidence type="ECO:0000313" key="6">
    <source>
        <dbReference type="Proteomes" id="UP001606302"/>
    </source>
</evidence>
<comment type="caution">
    <text evidence="5">The sequence shown here is derived from an EMBL/GenBank/DDBJ whole genome shotgun (WGS) entry which is preliminary data.</text>
</comment>
<dbReference type="Pfam" id="PF00534">
    <property type="entry name" value="Glycos_transf_1"/>
    <property type="match status" value="1"/>
</dbReference>
<keyword evidence="1 5" id="KW-0328">Glycosyltransferase</keyword>
<dbReference type="Pfam" id="PF13439">
    <property type="entry name" value="Glyco_transf_4"/>
    <property type="match status" value="1"/>
</dbReference>
<dbReference type="EMBL" id="JBIGHX010000001">
    <property type="protein sequence ID" value="MFG6460666.1"/>
    <property type="molecule type" value="Genomic_DNA"/>
</dbReference>
<dbReference type="PANTHER" id="PTHR12526">
    <property type="entry name" value="GLYCOSYLTRANSFERASE"/>
    <property type="match status" value="1"/>
</dbReference>
<proteinExistence type="predicted"/>
<dbReference type="RefSeq" id="WP_394509473.1">
    <property type="nucleotide sequence ID" value="NZ_JBIGHX010000001.1"/>
</dbReference>
<evidence type="ECO:0000313" key="5">
    <source>
        <dbReference type="EMBL" id="MFG6460666.1"/>
    </source>
</evidence>